<dbReference type="Pfam" id="PF11786">
    <property type="entry name" value="Aft1_HRA"/>
    <property type="match status" value="1"/>
</dbReference>
<evidence type="ECO:0000313" key="10">
    <source>
        <dbReference type="Proteomes" id="UP000028545"/>
    </source>
</evidence>
<feature type="compositionally biased region" description="Basic and acidic residues" evidence="7">
    <location>
        <begin position="400"/>
        <end position="419"/>
    </location>
</feature>
<feature type="region of interest" description="Disordered" evidence="7">
    <location>
        <begin position="158"/>
        <end position="181"/>
    </location>
</feature>
<dbReference type="InterPro" id="IPR021756">
    <property type="entry name" value="TF_Aft1_HRR"/>
</dbReference>
<evidence type="ECO:0000256" key="3">
    <source>
        <dbReference type="ARBA" id="ARBA00023125"/>
    </source>
</evidence>
<dbReference type="EMBL" id="JOWA01000176">
    <property type="protein sequence ID" value="KEZ38625.1"/>
    <property type="molecule type" value="Genomic_DNA"/>
</dbReference>
<feature type="compositionally biased region" description="Low complexity" evidence="7">
    <location>
        <begin position="319"/>
        <end position="332"/>
    </location>
</feature>
<dbReference type="GeneID" id="27719841"/>
<dbReference type="SMART" id="SM00338">
    <property type="entry name" value="BRLZ"/>
    <property type="match status" value="1"/>
</dbReference>
<keyword evidence="6" id="KW-0175">Coiled coil</keyword>
<feature type="region of interest" description="Disordered" evidence="7">
    <location>
        <begin position="663"/>
        <end position="761"/>
    </location>
</feature>
<dbReference type="Pfam" id="PF08202">
    <property type="entry name" value="MIS13"/>
    <property type="match status" value="1"/>
</dbReference>
<dbReference type="SUPFAM" id="SSF57959">
    <property type="entry name" value="Leucine zipper domain"/>
    <property type="match status" value="1"/>
</dbReference>
<dbReference type="GO" id="GO:0003700">
    <property type="term" value="F:DNA-binding transcription factor activity"/>
    <property type="evidence" value="ECO:0007669"/>
    <property type="project" value="InterPro"/>
</dbReference>
<keyword evidence="2" id="KW-0805">Transcription regulation</keyword>
<feature type="domain" description="BZIP" evidence="8">
    <location>
        <begin position="414"/>
        <end position="477"/>
    </location>
</feature>
<dbReference type="InterPro" id="IPR020956">
    <property type="entry name" value="TF_Aft1_OSM"/>
</dbReference>
<dbReference type="KEGG" id="sapo:SAPIO_CDS10626"/>
<comment type="caution">
    <text evidence="9">The sequence shown here is derived from an EMBL/GenBank/DDBJ whole genome shotgun (WGS) entry which is preliminary data.</text>
</comment>
<dbReference type="GO" id="GO:0051301">
    <property type="term" value="P:cell division"/>
    <property type="evidence" value="ECO:0007669"/>
    <property type="project" value="InterPro"/>
</dbReference>
<evidence type="ECO:0000256" key="5">
    <source>
        <dbReference type="ARBA" id="ARBA00023242"/>
    </source>
</evidence>
<dbReference type="InterPro" id="IPR046347">
    <property type="entry name" value="bZIP_sf"/>
</dbReference>
<dbReference type="PROSITE" id="PS50217">
    <property type="entry name" value="BZIP"/>
    <property type="match status" value="1"/>
</dbReference>
<evidence type="ECO:0000313" key="9">
    <source>
        <dbReference type="EMBL" id="KEZ38625.1"/>
    </source>
</evidence>
<dbReference type="PANTHER" id="PTHR14778">
    <property type="entry name" value="KINETOCHORE-ASSOCIATED PROTEIN DSN1 HOMOLOG"/>
    <property type="match status" value="1"/>
</dbReference>
<feature type="compositionally biased region" description="Basic and acidic residues" evidence="7">
    <location>
        <begin position="31"/>
        <end position="40"/>
    </location>
</feature>
<dbReference type="CDD" id="cd14687">
    <property type="entry name" value="bZIP_ATF2"/>
    <property type="match status" value="1"/>
</dbReference>
<dbReference type="RefSeq" id="XP_016638424.1">
    <property type="nucleotide sequence ID" value="XM_016784185.1"/>
</dbReference>
<proteinExistence type="predicted"/>
<feature type="compositionally biased region" description="Polar residues" evidence="7">
    <location>
        <begin position="62"/>
        <end position="76"/>
    </location>
</feature>
<feature type="coiled-coil region" evidence="6">
    <location>
        <begin position="439"/>
        <end position="473"/>
    </location>
</feature>
<dbReference type="HOGENOM" id="CLU_285621_0_0_1"/>
<feature type="compositionally biased region" description="Polar residues" evidence="7">
    <location>
        <begin position="16"/>
        <end position="30"/>
    </location>
</feature>
<keyword evidence="5" id="KW-0539">Nucleus</keyword>
<dbReference type="Pfam" id="PF11785">
    <property type="entry name" value="Aft1_OSA"/>
    <property type="match status" value="1"/>
</dbReference>
<reference evidence="9 10" key="1">
    <citation type="journal article" date="2014" name="Genome Announc.">
        <title>Draft genome sequence of the pathogenic fungus Scedosporium apiospermum.</title>
        <authorList>
            <person name="Vandeputte P."/>
            <person name="Ghamrawi S."/>
            <person name="Rechenmann M."/>
            <person name="Iltis A."/>
            <person name="Giraud S."/>
            <person name="Fleury M."/>
            <person name="Thornton C."/>
            <person name="Delhaes L."/>
            <person name="Meyer W."/>
            <person name="Papon N."/>
            <person name="Bouchara J.P."/>
        </authorList>
    </citation>
    <scope>NUCLEOTIDE SEQUENCE [LARGE SCALE GENOMIC DNA]</scope>
    <source>
        <strain evidence="9 10">IHEM 14462</strain>
    </source>
</reference>
<feature type="compositionally biased region" description="Low complexity" evidence="7">
    <location>
        <begin position="1"/>
        <end position="13"/>
    </location>
</feature>
<dbReference type="GO" id="GO:0003677">
    <property type="term" value="F:DNA binding"/>
    <property type="evidence" value="ECO:0007669"/>
    <property type="project" value="UniProtKB-KW"/>
</dbReference>
<dbReference type="InterPro" id="IPR021755">
    <property type="entry name" value="TF_Aft1_HRA"/>
</dbReference>
<evidence type="ECO:0000256" key="1">
    <source>
        <dbReference type="ARBA" id="ARBA00004123"/>
    </source>
</evidence>
<sequence length="1084" mass="117084">MAASRDASAVADSKSPRLSNTESSSQQDPSSDVKKSDAATKPDGSTGDVSKSLGPPPRPVEQGTNTPDYFSSQVGGSLSLEPNPFEQSFGGGGQPETPGGTKLPSVAALTSPSSMIPGSGATPFNWAGGSLRSGPLSPAMLSGPANDYFGDTHHIRGGFPTPNESSLRTGLTPGGSGSMFPAPSPNPALLALTGGGATPSTLEFHRTAISAAAKREMQNAAQAQPLPPTSQPIEVQSNVTNTAVKAEPRASGPFDPHDNDAANGLFMLAQGRNGAPNPTSFPVTSQPQVHAHPAPAPPKPATNVSPQIATVNGNSGAPGSTRGSSETGSTGSDDNEQPSRPAGRGKGKRNTANGSAATNGRRKAEDSATKGSAKKAKTAAAAMSADDGDSDDDEMNQNSKSKDESGSKSKMTDEEKRRNFLERNRVAALKCRQRKKQWLASLQSKVELFSNENEALTAQIAQLREEVVNLKTLLLAHKDCPVTQQQASLHGPYMQVVEPYNGPMNPYGMAAPPMPNQPVMADQAKKAGNHSATPHRDPQHTSASSQPIESEEQPELRFSIAFSTFVSTRFGHISGSLDNGRVVVWKRKRTKSNYRGQTWDSTYTTNEQRANALRSIYHIVEFNSDIERRKSKRLAGRFSVRASIALYDEQDGDFKFLRASKRPRTSDVVEEGPSQPAPATQPRRSNRAKQTKEAAPPKAPAEEPAPKRRSARRKASVDASEDAATLVVPKRLTRRSTRHTPATVEEEPQANGAPVDDDDRMDIIGGTPVQPPTSTDEEDVRRVALPMSDTPVINRNKEMRKKAGGGNRRSSLGSRGRRASSLIEMGHTALPHKEVDASEFYKHIESEGLPEPRRMKQLLTWCGERALSKKPPLGSRNSGAVLGARAIQDQLLKDFQSKSEFSNWFDREDVPAVEAVKQPNPRNVEHAQKIEQLEEKIKRLREQKKMWLSLKKIGPDTEPLFPESSHGTQLPPPDESLLDPTETQMLQSLTGKESSFEQLHAETTSRIQAIQSKLRFRIDVLADSVHKLEQRVATAGREADRVLSQSAVRLKEREEREKKAAGTKDLPIMEVVRSLGRILPEGDG</sequence>
<feature type="region of interest" description="Disordered" evidence="7">
    <location>
        <begin position="797"/>
        <end position="816"/>
    </location>
</feature>
<dbReference type="InterPro" id="IPR004827">
    <property type="entry name" value="bZIP"/>
</dbReference>
<dbReference type="GO" id="GO:0007059">
    <property type="term" value="P:chromosome segregation"/>
    <property type="evidence" value="ECO:0007669"/>
    <property type="project" value="InterPro"/>
</dbReference>
<evidence type="ECO:0000256" key="4">
    <source>
        <dbReference type="ARBA" id="ARBA00023163"/>
    </source>
</evidence>
<evidence type="ECO:0000259" key="8">
    <source>
        <dbReference type="PROSITE" id="PS50217"/>
    </source>
</evidence>
<feature type="region of interest" description="Disordered" evidence="7">
    <location>
        <begin position="511"/>
        <end position="550"/>
    </location>
</feature>
<feature type="compositionally biased region" description="Acidic residues" evidence="7">
    <location>
        <begin position="386"/>
        <end position="395"/>
    </location>
</feature>
<evidence type="ECO:0000256" key="6">
    <source>
        <dbReference type="SAM" id="Coils"/>
    </source>
</evidence>
<dbReference type="PANTHER" id="PTHR14778:SF2">
    <property type="entry name" value="KINETOCHORE-ASSOCIATED PROTEIN DSN1 HOMOLOG"/>
    <property type="match status" value="1"/>
</dbReference>
<feature type="compositionally biased region" description="Polar residues" evidence="7">
    <location>
        <begin position="302"/>
        <end position="318"/>
    </location>
</feature>
<feature type="region of interest" description="Disordered" evidence="7">
    <location>
        <begin position="1"/>
        <end position="115"/>
    </location>
</feature>
<protein>
    <recommendedName>
        <fullName evidence="8">BZIP domain-containing protein</fullName>
    </recommendedName>
</protein>
<dbReference type="GO" id="GO:0000444">
    <property type="term" value="C:MIS12/MIND type complex"/>
    <property type="evidence" value="ECO:0007669"/>
    <property type="project" value="InterPro"/>
</dbReference>
<feature type="coiled-coil region" evidence="6">
    <location>
        <begin position="923"/>
        <end position="950"/>
    </location>
</feature>
<dbReference type="VEuPathDB" id="FungiDB:SAPIO_CDS10626"/>
<dbReference type="OrthoDB" id="295274at2759"/>
<dbReference type="InterPro" id="IPR013218">
    <property type="entry name" value="Dsn1/Mis13"/>
</dbReference>
<keyword evidence="4" id="KW-0804">Transcription</keyword>
<gene>
    <name evidence="9" type="ORF">SAPIO_CDS10626</name>
</gene>
<dbReference type="Pfam" id="PF00170">
    <property type="entry name" value="bZIP_1"/>
    <property type="match status" value="1"/>
</dbReference>
<feature type="compositionally biased region" description="Polar residues" evidence="7">
    <location>
        <begin position="276"/>
        <end position="288"/>
    </location>
</feature>
<evidence type="ECO:0000256" key="2">
    <source>
        <dbReference type="ARBA" id="ARBA00023015"/>
    </source>
</evidence>
<dbReference type="Gene3D" id="1.20.5.170">
    <property type="match status" value="1"/>
</dbReference>
<organism evidence="9 10">
    <name type="scientific">Pseudallescheria apiosperma</name>
    <name type="common">Scedosporium apiospermum</name>
    <dbReference type="NCBI Taxonomy" id="563466"/>
    <lineage>
        <taxon>Eukaryota</taxon>
        <taxon>Fungi</taxon>
        <taxon>Dikarya</taxon>
        <taxon>Ascomycota</taxon>
        <taxon>Pezizomycotina</taxon>
        <taxon>Sordariomycetes</taxon>
        <taxon>Hypocreomycetidae</taxon>
        <taxon>Microascales</taxon>
        <taxon>Microascaceae</taxon>
        <taxon>Scedosporium</taxon>
    </lineage>
</organism>
<dbReference type="Proteomes" id="UP000028545">
    <property type="component" value="Unassembled WGS sequence"/>
</dbReference>
<dbReference type="FunFam" id="1.20.5.170:FF:000053">
    <property type="entry name" value="BZIP transcription factor AtfA"/>
    <property type="match status" value="1"/>
</dbReference>
<feature type="region of interest" description="Disordered" evidence="7">
    <location>
        <begin position="269"/>
        <end position="419"/>
    </location>
</feature>
<dbReference type="GO" id="GO:0005634">
    <property type="term" value="C:nucleus"/>
    <property type="evidence" value="ECO:0007669"/>
    <property type="project" value="UniProtKB-SubCell"/>
</dbReference>
<keyword evidence="3" id="KW-0238">DNA-binding</keyword>
<accession>A0A084FU63</accession>
<evidence type="ECO:0000256" key="7">
    <source>
        <dbReference type="SAM" id="MobiDB-lite"/>
    </source>
</evidence>
<comment type="subcellular location">
    <subcellularLocation>
        <location evidence="1">Nucleus</location>
    </subcellularLocation>
</comment>
<dbReference type="AlphaFoldDB" id="A0A084FU63"/>
<name>A0A084FU63_PSEDA</name>
<dbReference type="Pfam" id="PF11787">
    <property type="entry name" value="Aft1_HRR"/>
    <property type="match status" value="1"/>
</dbReference>
<keyword evidence="10" id="KW-1185">Reference proteome</keyword>